<name>A0A6A6RAW3_9PEZI</name>
<dbReference type="OrthoDB" id="27435at2759"/>
<dbReference type="GO" id="GO:0005737">
    <property type="term" value="C:cytoplasm"/>
    <property type="evidence" value="ECO:0007669"/>
    <property type="project" value="TreeGrafter"/>
</dbReference>
<dbReference type="EMBL" id="MU004182">
    <property type="protein sequence ID" value="KAF2501506.1"/>
    <property type="molecule type" value="Genomic_DNA"/>
</dbReference>
<evidence type="ECO:0000259" key="4">
    <source>
        <dbReference type="SMART" id="SM00382"/>
    </source>
</evidence>
<dbReference type="GO" id="GO:0005524">
    <property type="term" value="F:ATP binding"/>
    <property type="evidence" value="ECO:0007669"/>
    <property type="project" value="UniProtKB-KW"/>
</dbReference>
<dbReference type="InterPro" id="IPR027417">
    <property type="entry name" value="P-loop_NTPase"/>
</dbReference>
<keyword evidence="1" id="KW-0547">Nucleotide-binding</keyword>
<dbReference type="InterPro" id="IPR050168">
    <property type="entry name" value="AAA_ATPase_domain"/>
</dbReference>
<evidence type="ECO:0000256" key="2">
    <source>
        <dbReference type="ARBA" id="ARBA00022840"/>
    </source>
</evidence>
<accession>A0A6A6RAW3</accession>
<proteinExistence type="predicted"/>
<keyword evidence="6" id="KW-1185">Reference proteome</keyword>
<sequence length="866" mass="95447">MATPNFTLRPLSHGSLSLKDGFRVHLSPASLRTLGLVAGDVCRLTTTPSTTAPSTPSSSDRSGLAIAWHALDTNMGSVAKPLAKVTELLKDVYGFAFADRIQIAGAREGWRAAETVWVRFEAGEEEKGMRYGGKQEVERWAGVALGEVDMVVPNCSFEVHRRGLRYKSQPAKVRMVVERVEVEGEGDGPFDFVPGKSRVKLLGAEDLDLRKEQQEATPVTTLIQIEKEGIGGLDDQIRGINEQLRMLTQPPIPRQHSLDRPSSILIHGPEGTGKSLLLERLVRGPWQQVIRLDRKWIASNGKTASKSLADAFQKAKGSQPSLILIDKLDKLLGKAETLCEDLAEEILSLKGSRVFVAAATRSIYDIDASLRESVAFRHAVEIFPPNLRQREDILRQVMGAVQDPAAVLAAIPTAVQSSSSVRDSTTVRDSTIAQPSTPSQDSTKSQELPTAEEASSTENSPKVEDPALVQESDPVKHSNIENDLHAVQESNTTQDSKTEQDLNTIQKSFVKENPTRIGYESLAERTHGFVGRDLEKLCVLARDHFLSRCQIITTLTTTSDDPITPAEITQDDFDTVIDKVHASIMNEVVLEVPKVKWTDIGGLENVRQLMNSVTIRPFKYPDLAISFGSTQNRKGVLLYGPPGCAKTLVAQAVATESKQNFLAVKGSELINMYVGESERAIRDVFRRARAAKPCIIFFDEIDSIGKSREKSHDSGLNVVTTLLNEMDGIETLKDVFIIAATNRPDILDSALIRAGRFDAHVYVRLPSIEARRQIWEIHTRHMPLTGDVDLQKLAQGTEGSSGADIKGLCAEVVELAISDWELDQEQKPAVRMEHFDQALKTHVPHTPREVAQRYEEWRPGVSLSGD</sequence>
<evidence type="ECO:0000313" key="5">
    <source>
        <dbReference type="EMBL" id="KAF2501506.1"/>
    </source>
</evidence>
<dbReference type="Gene3D" id="3.40.50.300">
    <property type="entry name" value="P-loop containing nucleotide triphosphate hydrolases"/>
    <property type="match status" value="2"/>
</dbReference>
<keyword evidence="2" id="KW-0067">ATP-binding</keyword>
<organism evidence="5 6">
    <name type="scientific">Lophium mytilinum</name>
    <dbReference type="NCBI Taxonomy" id="390894"/>
    <lineage>
        <taxon>Eukaryota</taxon>
        <taxon>Fungi</taxon>
        <taxon>Dikarya</taxon>
        <taxon>Ascomycota</taxon>
        <taxon>Pezizomycotina</taxon>
        <taxon>Dothideomycetes</taxon>
        <taxon>Pleosporomycetidae</taxon>
        <taxon>Mytilinidiales</taxon>
        <taxon>Mytilinidiaceae</taxon>
        <taxon>Lophium</taxon>
    </lineage>
</organism>
<feature type="compositionally biased region" description="Basic and acidic residues" evidence="3">
    <location>
        <begin position="473"/>
        <end position="486"/>
    </location>
</feature>
<dbReference type="PROSITE" id="PS00674">
    <property type="entry name" value="AAA"/>
    <property type="match status" value="1"/>
</dbReference>
<dbReference type="Proteomes" id="UP000799750">
    <property type="component" value="Unassembled WGS sequence"/>
</dbReference>
<gene>
    <name evidence="5" type="ORF">BU16DRAFT_534167</name>
</gene>
<dbReference type="SMART" id="SM00382">
    <property type="entry name" value="AAA"/>
    <property type="match status" value="2"/>
</dbReference>
<dbReference type="SUPFAM" id="SSF52540">
    <property type="entry name" value="P-loop containing nucleoside triphosphate hydrolases"/>
    <property type="match status" value="2"/>
</dbReference>
<evidence type="ECO:0000256" key="1">
    <source>
        <dbReference type="ARBA" id="ARBA00022741"/>
    </source>
</evidence>
<dbReference type="FunFam" id="3.40.50.300:FF:002219">
    <property type="entry name" value="Transitional endoplasmic reticulum ATPase"/>
    <property type="match status" value="1"/>
</dbReference>
<evidence type="ECO:0000313" key="6">
    <source>
        <dbReference type="Proteomes" id="UP000799750"/>
    </source>
</evidence>
<feature type="domain" description="AAA+ ATPase" evidence="4">
    <location>
        <begin position="260"/>
        <end position="386"/>
    </location>
</feature>
<dbReference type="InterPro" id="IPR003959">
    <property type="entry name" value="ATPase_AAA_core"/>
</dbReference>
<dbReference type="Gene3D" id="1.10.8.60">
    <property type="match status" value="2"/>
</dbReference>
<evidence type="ECO:0000256" key="3">
    <source>
        <dbReference type="SAM" id="MobiDB-lite"/>
    </source>
</evidence>
<dbReference type="Pfam" id="PF17862">
    <property type="entry name" value="AAA_lid_3"/>
    <property type="match status" value="1"/>
</dbReference>
<protein>
    <submittedName>
        <fullName evidence="5">AAA-domain-containing protein</fullName>
    </submittedName>
</protein>
<reference evidence="5" key="1">
    <citation type="journal article" date="2020" name="Stud. Mycol.">
        <title>101 Dothideomycetes genomes: a test case for predicting lifestyles and emergence of pathogens.</title>
        <authorList>
            <person name="Haridas S."/>
            <person name="Albert R."/>
            <person name="Binder M."/>
            <person name="Bloem J."/>
            <person name="Labutti K."/>
            <person name="Salamov A."/>
            <person name="Andreopoulos B."/>
            <person name="Baker S."/>
            <person name="Barry K."/>
            <person name="Bills G."/>
            <person name="Bluhm B."/>
            <person name="Cannon C."/>
            <person name="Castanera R."/>
            <person name="Culley D."/>
            <person name="Daum C."/>
            <person name="Ezra D."/>
            <person name="Gonzalez J."/>
            <person name="Henrissat B."/>
            <person name="Kuo A."/>
            <person name="Liang C."/>
            <person name="Lipzen A."/>
            <person name="Lutzoni F."/>
            <person name="Magnuson J."/>
            <person name="Mondo S."/>
            <person name="Nolan M."/>
            <person name="Ohm R."/>
            <person name="Pangilinan J."/>
            <person name="Park H.-J."/>
            <person name="Ramirez L."/>
            <person name="Alfaro M."/>
            <person name="Sun H."/>
            <person name="Tritt A."/>
            <person name="Yoshinaga Y."/>
            <person name="Zwiers L.-H."/>
            <person name="Turgeon B."/>
            <person name="Goodwin S."/>
            <person name="Spatafora J."/>
            <person name="Crous P."/>
            <person name="Grigoriev I."/>
        </authorList>
    </citation>
    <scope>NUCLEOTIDE SEQUENCE</scope>
    <source>
        <strain evidence="5">CBS 269.34</strain>
    </source>
</reference>
<dbReference type="PANTHER" id="PTHR23077:SF27">
    <property type="entry name" value="ATPASE FAMILY GENE 2 PROTEIN HOMOLOG A"/>
    <property type="match status" value="1"/>
</dbReference>
<dbReference type="InterPro" id="IPR003960">
    <property type="entry name" value="ATPase_AAA_CS"/>
</dbReference>
<dbReference type="InterPro" id="IPR041569">
    <property type="entry name" value="AAA_lid_3"/>
</dbReference>
<dbReference type="GO" id="GO:0016887">
    <property type="term" value="F:ATP hydrolysis activity"/>
    <property type="evidence" value="ECO:0007669"/>
    <property type="project" value="InterPro"/>
</dbReference>
<feature type="region of interest" description="Disordered" evidence="3">
    <location>
        <begin position="418"/>
        <end position="505"/>
    </location>
</feature>
<feature type="domain" description="AAA+ ATPase" evidence="4">
    <location>
        <begin position="632"/>
        <end position="767"/>
    </location>
</feature>
<dbReference type="PANTHER" id="PTHR23077">
    <property type="entry name" value="AAA-FAMILY ATPASE"/>
    <property type="match status" value="1"/>
</dbReference>
<feature type="compositionally biased region" description="Polar residues" evidence="3">
    <location>
        <begin position="431"/>
        <end position="460"/>
    </location>
</feature>
<feature type="compositionally biased region" description="Low complexity" evidence="3">
    <location>
        <begin position="418"/>
        <end position="430"/>
    </location>
</feature>
<dbReference type="AlphaFoldDB" id="A0A6A6RAW3"/>
<dbReference type="Pfam" id="PF00004">
    <property type="entry name" value="AAA"/>
    <property type="match status" value="2"/>
</dbReference>
<dbReference type="InterPro" id="IPR003593">
    <property type="entry name" value="AAA+_ATPase"/>
</dbReference>
<feature type="compositionally biased region" description="Polar residues" evidence="3">
    <location>
        <begin position="488"/>
        <end position="505"/>
    </location>
</feature>